<comment type="caution">
    <text evidence="7">The sequence shown here is derived from an EMBL/GenBank/DDBJ whole genome shotgun (WGS) entry which is preliminary data.</text>
</comment>
<dbReference type="EC" id="3.2.1.20" evidence="3"/>
<dbReference type="SUPFAM" id="SSF51445">
    <property type="entry name" value="(Trans)glycosidases"/>
    <property type="match status" value="1"/>
</dbReference>
<feature type="non-terminal residue" evidence="7">
    <location>
        <position position="594"/>
    </location>
</feature>
<keyword evidence="5" id="KW-0378">Hydrolase</keyword>
<comment type="catalytic activity">
    <reaction evidence="1">
        <text>Hydrolysis of terminal, non-reducing (1-&gt;4)-linked alpha-D-glucose residues with release of alpha-D-glucose.</text>
        <dbReference type="EC" id="3.2.1.20"/>
    </reaction>
</comment>
<dbReference type="Proteomes" id="UP000466442">
    <property type="component" value="Unassembled WGS sequence"/>
</dbReference>
<protein>
    <recommendedName>
        <fullName evidence="3">alpha-glucosidase</fullName>
        <ecNumber evidence="3">3.2.1.20</ecNumber>
    </recommendedName>
</protein>
<dbReference type="InterPro" id="IPR017853">
    <property type="entry name" value="GH"/>
</dbReference>
<proteinExistence type="inferred from homology"/>
<dbReference type="FunFam" id="3.90.400.10:FF:000001">
    <property type="entry name" value="Maltase A3, isoform A"/>
    <property type="match status" value="1"/>
</dbReference>
<dbReference type="GO" id="GO:0004558">
    <property type="term" value="F:alpha-1,4-glucosidase activity"/>
    <property type="evidence" value="ECO:0007669"/>
    <property type="project" value="UniProtKB-EC"/>
</dbReference>
<evidence type="ECO:0000313" key="7">
    <source>
        <dbReference type="EMBL" id="KAF6207135.1"/>
    </source>
</evidence>
<evidence type="ECO:0000256" key="1">
    <source>
        <dbReference type="ARBA" id="ARBA00001657"/>
    </source>
</evidence>
<keyword evidence="4" id="KW-0325">Glycoprotein</keyword>
<dbReference type="GO" id="GO:0005975">
    <property type="term" value="P:carbohydrate metabolic process"/>
    <property type="evidence" value="ECO:0007669"/>
    <property type="project" value="InterPro"/>
</dbReference>
<sequence length="594" mass="68160">CQYDRLLRIVMKLVLGILLVTTGGFIVESAPRSAQPWYANAIVYQLYPRSFQDTNGDGVGDINGIIQRVDYLGELGIDAIWINPIYPSPNADFGYDISNFRDIHPMFGTLDEFKTLVAKLKEKDIKVIMDFVPNHSSAEHPWFEKSSNRESSYEDYYIWVDGKLGPDGKMHPPNNWTSMFGGSMWTYWGTRNQFYLHQFLREQPDLNYREPRVLAEMEDVLKFWLDNGVQGFRMDAVASLVESTTLQDEPFIGPDPDNYGEYNHTMTLDQPETFDVMQHFMQFLNNHSRSTNGTPILVMSENYNKNYKIIQDYYGSEDKPRSTFPMNLFWIMYMNAMSNASQWVDITNEWNLKAMPKGDWAVANWVLGNHDQHRLASRFTPEHSDVLNMLQLSLKGVAVVYYGDELGLIDSIVRRDQTVDPQGLRASDADFSWRTRDPGRGPMPWTNDTNGNFTTGKPWLPLSPDFWINNVAAQRASERSHLNVFRKMAQLRKTRTFQEGDCDVVYPRAPAGSPRHPQAVVIYRSLNDNPTYITVLNMFVLREIVDLTNTRPSLPKNLRVVLTSSNFQLPVNSTVPCNLIVMPPLSAMVLSSEF</sequence>
<dbReference type="Gene3D" id="3.90.400.10">
    <property type="entry name" value="Oligo-1,6-glucosidase, Domain 2"/>
    <property type="match status" value="1"/>
</dbReference>
<keyword evidence="8" id="KW-1185">Reference proteome</keyword>
<keyword evidence="5" id="KW-0326">Glycosidase</keyword>
<dbReference type="Gene3D" id="3.20.20.80">
    <property type="entry name" value="Glycosidases"/>
    <property type="match status" value="1"/>
</dbReference>
<dbReference type="PANTHER" id="PTHR10357:SF179">
    <property type="entry name" value="NEUTRAL AND BASIC AMINO ACID TRANSPORT PROTEIN RBAT"/>
    <property type="match status" value="1"/>
</dbReference>
<evidence type="ECO:0000313" key="8">
    <source>
        <dbReference type="Proteomes" id="UP000466442"/>
    </source>
</evidence>
<accession>A0A8S9XHS8</accession>
<dbReference type="AlphaFoldDB" id="A0A8S9XHS8"/>
<evidence type="ECO:0000256" key="3">
    <source>
        <dbReference type="ARBA" id="ARBA00012741"/>
    </source>
</evidence>
<dbReference type="PANTHER" id="PTHR10357">
    <property type="entry name" value="ALPHA-AMYLASE FAMILY MEMBER"/>
    <property type="match status" value="1"/>
</dbReference>
<dbReference type="InterPro" id="IPR006047">
    <property type="entry name" value="GH13_cat_dom"/>
</dbReference>
<comment type="similarity">
    <text evidence="2">Belongs to the glycosyl hydrolase 13 family.</text>
</comment>
<organism evidence="7 8">
    <name type="scientific">Apolygus lucorum</name>
    <name type="common">Small green plant bug</name>
    <name type="synonym">Lygocoris lucorum</name>
    <dbReference type="NCBI Taxonomy" id="248454"/>
    <lineage>
        <taxon>Eukaryota</taxon>
        <taxon>Metazoa</taxon>
        <taxon>Ecdysozoa</taxon>
        <taxon>Arthropoda</taxon>
        <taxon>Hexapoda</taxon>
        <taxon>Insecta</taxon>
        <taxon>Pterygota</taxon>
        <taxon>Neoptera</taxon>
        <taxon>Paraneoptera</taxon>
        <taxon>Hemiptera</taxon>
        <taxon>Heteroptera</taxon>
        <taxon>Panheteroptera</taxon>
        <taxon>Cimicomorpha</taxon>
        <taxon>Miridae</taxon>
        <taxon>Mirini</taxon>
        <taxon>Apolygus</taxon>
    </lineage>
</organism>
<dbReference type="EMBL" id="WIXP02000008">
    <property type="protein sequence ID" value="KAF6207135.1"/>
    <property type="molecule type" value="Genomic_DNA"/>
</dbReference>
<reference evidence="7" key="1">
    <citation type="journal article" date="2021" name="Mol. Ecol. Resour.">
        <title>Apolygus lucorum genome provides insights into omnivorousness and mesophyll feeding.</title>
        <authorList>
            <person name="Liu Y."/>
            <person name="Liu H."/>
            <person name="Wang H."/>
            <person name="Huang T."/>
            <person name="Liu B."/>
            <person name="Yang B."/>
            <person name="Yin L."/>
            <person name="Li B."/>
            <person name="Zhang Y."/>
            <person name="Zhang S."/>
            <person name="Jiang F."/>
            <person name="Zhang X."/>
            <person name="Ren Y."/>
            <person name="Wang B."/>
            <person name="Wang S."/>
            <person name="Lu Y."/>
            <person name="Wu K."/>
            <person name="Fan W."/>
            <person name="Wang G."/>
        </authorList>
    </citation>
    <scope>NUCLEOTIDE SEQUENCE</scope>
    <source>
        <strain evidence="7">12Hb</strain>
    </source>
</reference>
<name>A0A8S9XHS8_APOLU</name>
<dbReference type="InterPro" id="IPR045857">
    <property type="entry name" value="O16G_dom_2"/>
</dbReference>
<feature type="domain" description="Glycosyl hydrolase family 13 catalytic" evidence="6">
    <location>
        <begin position="45"/>
        <end position="440"/>
    </location>
</feature>
<dbReference type="Pfam" id="PF00128">
    <property type="entry name" value="Alpha-amylase"/>
    <property type="match status" value="1"/>
</dbReference>
<evidence type="ECO:0000256" key="2">
    <source>
        <dbReference type="ARBA" id="ARBA00008061"/>
    </source>
</evidence>
<dbReference type="SMART" id="SM00642">
    <property type="entry name" value="Aamy"/>
    <property type="match status" value="1"/>
</dbReference>
<evidence type="ECO:0000256" key="4">
    <source>
        <dbReference type="ARBA" id="ARBA00023180"/>
    </source>
</evidence>
<dbReference type="OrthoDB" id="1740265at2759"/>
<gene>
    <name evidence="7" type="ORF">GE061_018374</name>
</gene>
<evidence type="ECO:0000259" key="6">
    <source>
        <dbReference type="SMART" id="SM00642"/>
    </source>
</evidence>
<evidence type="ECO:0000256" key="5">
    <source>
        <dbReference type="ARBA" id="ARBA00023295"/>
    </source>
</evidence>